<dbReference type="InterPro" id="IPR013878">
    <property type="entry name" value="Mo25"/>
</dbReference>
<dbReference type="Proteomes" id="UP000039865">
    <property type="component" value="Unassembled WGS sequence"/>
</dbReference>
<dbReference type="PANTHER" id="PTHR10182:SF3">
    <property type="entry name" value="PROTEIN MO25"/>
    <property type="match status" value="1"/>
</dbReference>
<proteinExistence type="inferred from homology"/>
<accession>A0A078AP61</accession>
<reference evidence="2 3" key="1">
    <citation type="submission" date="2014-06" db="EMBL/GenBank/DDBJ databases">
        <authorList>
            <person name="Swart Estienne"/>
        </authorList>
    </citation>
    <scope>NUCLEOTIDE SEQUENCE [LARGE SCALE GENOMIC DNA]</scope>
    <source>
        <strain evidence="2 3">130c</strain>
    </source>
</reference>
<name>A0A078AP61_STYLE</name>
<protein>
    <submittedName>
        <fullName evidence="2">Mo25-like protein 2</fullName>
    </submittedName>
</protein>
<dbReference type="EMBL" id="CCKQ01011537">
    <property type="protein sequence ID" value="CDW83107.1"/>
    <property type="molecule type" value="Genomic_DNA"/>
</dbReference>
<dbReference type="PROSITE" id="PS51257">
    <property type="entry name" value="PROKAR_LIPOPROTEIN"/>
    <property type="match status" value="1"/>
</dbReference>
<evidence type="ECO:0000313" key="3">
    <source>
        <dbReference type="Proteomes" id="UP000039865"/>
    </source>
</evidence>
<dbReference type="SUPFAM" id="SSF48371">
    <property type="entry name" value="ARM repeat"/>
    <property type="match status" value="1"/>
</dbReference>
<gene>
    <name evidence="2" type="primary">Contig14225.g15160</name>
    <name evidence="2" type="ORF">STYLEM_12146</name>
</gene>
<evidence type="ECO:0000313" key="2">
    <source>
        <dbReference type="EMBL" id="CDW83107.1"/>
    </source>
</evidence>
<dbReference type="GO" id="GO:0035556">
    <property type="term" value="P:intracellular signal transduction"/>
    <property type="evidence" value="ECO:0007669"/>
    <property type="project" value="TreeGrafter"/>
</dbReference>
<dbReference type="Gene3D" id="1.25.10.10">
    <property type="entry name" value="Leucine-rich Repeat Variant"/>
    <property type="match status" value="1"/>
</dbReference>
<dbReference type="Pfam" id="PF08569">
    <property type="entry name" value="Mo25"/>
    <property type="match status" value="1"/>
</dbReference>
<keyword evidence="3" id="KW-1185">Reference proteome</keyword>
<sequence length="322" mass="37527">MKKNQTHFGKVKKTAEQNMNCFIVSSCSYLKCKQSIGKQAASDSKYGKKFNKYLQRISQVMDGTCKKISNTPENLYKMAAELNNLVEQVAFVLINVDQFELEDRKTIQSIFTELNNNFPDIIEAALYPRRTDIVHSLISKYTQAGMAVFKLIDSMSNIETIKKLSQLVTTADFNISSDSFETFKELFLQKREGDEGFVKFLHENQEEILQVFDYLEQDENYFAKREGLKTLYQLLKLHQKIREYYVASKDRLKIIMNTVINENKGIQYEAFLLLSLFLLVNQQADSESTVILIKNRDMLFKFIGEFQPERGNTYSVEFIHFR</sequence>
<dbReference type="InterPro" id="IPR016024">
    <property type="entry name" value="ARM-type_fold"/>
</dbReference>
<dbReference type="OMA" id="YDWFFPE"/>
<dbReference type="InterPro" id="IPR011989">
    <property type="entry name" value="ARM-like"/>
</dbReference>
<dbReference type="GO" id="GO:0043539">
    <property type="term" value="F:protein serine/threonine kinase activator activity"/>
    <property type="evidence" value="ECO:0007669"/>
    <property type="project" value="TreeGrafter"/>
</dbReference>
<dbReference type="InParanoid" id="A0A078AP61"/>
<comment type="similarity">
    <text evidence="1">Belongs to the Mo25 family.</text>
</comment>
<organism evidence="2 3">
    <name type="scientific">Stylonychia lemnae</name>
    <name type="common">Ciliate</name>
    <dbReference type="NCBI Taxonomy" id="5949"/>
    <lineage>
        <taxon>Eukaryota</taxon>
        <taxon>Sar</taxon>
        <taxon>Alveolata</taxon>
        <taxon>Ciliophora</taxon>
        <taxon>Intramacronucleata</taxon>
        <taxon>Spirotrichea</taxon>
        <taxon>Stichotrichia</taxon>
        <taxon>Sporadotrichida</taxon>
        <taxon>Oxytrichidae</taxon>
        <taxon>Stylonychinae</taxon>
        <taxon>Stylonychia</taxon>
    </lineage>
</organism>
<dbReference type="OrthoDB" id="609103at2759"/>
<evidence type="ECO:0000256" key="1">
    <source>
        <dbReference type="ARBA" id="ARBA00011012"/>
    </source>
</evidence>
<dbReference type="AlphaFoldDB" id="A0A078AP61"/>
<dbReference type="PANTHER" id="PTHR10182">
    <property type="entry name" value="CALCIUM-BINDING PROTEIN 39-RELATED"/>
    <property type="match status" value="1"/>
</dbReference>